<dbReference type="GO" id="GO:0009055">
    <property type="term" value="F:electron transfer activity"/>
    <property type="evidence" value="ECO:0007669"/>
    <property type="project" value="InterPro"/>
</dbReference>
<reference evidence="8 9" key="1">
    <citation type="submission" date="2017-02" db="EMBL/GenBank/DDBJ databases">
        <title>Natronthermophilus aegyptiacus gen. nov.,sp. nov., an aerobic, extremely halophilic alkalithermophilic archaeon isolated from the athalassohaline Wadi An Natrun, Egypt.</title>
        <authorList>
            <person name="Zhao B."/>
        </authorList>
    </citation>
    <scope>NUCLEOTIDE SEQUENCE [LARGE SCALE GENOMIC DNA]</scope>
    <source>
        <strain evidence="8 9">CGMCC 1.3597</strain>
    </source>
</reference>
<evidence type="ECO:0000313" key="9">
    <source>
        <dbReference type="Proteomes" id="UP000196084"/>
    </source>
</evidence>
<evidence type="ECO:0000256" key="6">
    <source>
        <dbReference type="ARBA" id="ARBA00023136"/>
    </source>
</evidence>
<protein>
    <submittedName>
        <fullName evidence="8">Halocyanin</fullName>
    </submittedName>
</protein>
<dbReference type="GO" id="GO:0016020">
    <property type="term" value="C:membrane"/>
    <property type="evidence" value="ECO:0007669"/>
    <property type="project" value="UniProtKB-SubCell"/>
</dbReference>
<organism evidence="8 9">
    <name type="scientific">Natronolimnobius baerhuensis</name>
    <dbReference type="NCBI Taxonomy" id="253108"/>
    <lineage>
        <taxon>Archaea</taxon>
        <taxon>Methanobacteriati</taxon>
        <taxon>Methanobacteriota</taxon>
        <taxon>Stenosarchaea group</taxon>
        <taxon>Halobacteria</taxon>
        <taxon>Halobacteriales</taxon>
        <taxon>Natrialbaceae</taxon>
        <taxon>Natronolimnobius</taxon>
    </lineage>
</organism>
<dbReference type="GO" id="GO:0005507">
    <property type="term" value="F:copper ion binding"/>
    <property type="evidence" value="ECO:0007669"/>
    <property type="project" value="InterPro"/>
</dbReference>
<keyword evidence="6" id="KW-0472">Membrane</keyword>
<evidence type="ECO:0000313" key="8">
    <source>
        <dbReference type="EMBL" id="OVE86037.1"/>
    </source>
</evidence>
<gene>
    <name evidence="8" type="ORF">B2G88_04370</name>
</gene>
<dbReference type="OrthoDB" id="4392at2157"/>
<dbReference type="PANTHER" id="PTHR34192">
    <property type="entry name" value="PLASTOCYANIN MAJOR ISOFORM, CHLOROPLASTIC-RELATED"/>
    <property type="match status" value="1"/>
</dbReference>
<evidence type="ECO:0000256" key="4">
    <source>
        <dbReference type="ARBA" id="ARBA00022982"/>
    </source>
</evidence>
<dbReference type="Pfam" id="PF00127">
    <property type="entry name" value="Copper-bind"/>
    <property type="match status" value="1"/>
</dbReference>
<dbReference type="Gene3D" id="2.60.40.420">
    <property type="entry name" value="Cupredoxins - blue copper proteins"/>
    <property type="match status" value="1"/>
</dbReference>
<evidence type="ECO:0000256" key="3">
    <source>
        <dbReference type="ARBA" id="ARBA00022723"/>
    </source>
</evidence>
<keyword evidence="3" id="KW-0479">Metal-binding</keyword>
<name>A0A202ECU9_9EURY</name>
<dbReference type="InterPro" id="IPR000923">
    <property type="entry name" value="BlueCu_1"/>
</dbReference>
<evidence type="ECO:0000259" key="7">
    <source>
        <dbReference type="Pfam" id="PF00127"/>
    </source>
</evidence>
<keyword evidence="4" id="KW-0249">Electron transport</keyword>
<evidence type="ECO:0000256" key="2">
    <source>
        <dbReference type="ARBA" id="ARBA00022448"/>
    </source>
</evidence>
<dbReference type="EMBL" id="MWPH01000001">
    <property type="protein sequence ID" value="OVE86037.1"/>
    <property type="molecule type" value="Genomic_DNA"/>
</dbReference>
<dbReference type="PROSITE" id="PS51257">
    <property type="entry name" value="PROKAR_LIPOPROTEIN"/>
    <property type="match status" value="1"/>
</dbReference>
<comment type="caution">
    <text evidence="8">The sequence shown here is derived from an EMBL/GenBank/DDBJ whole genome shotgun (WGS) entry which is preliminary data.</text>
</comment>
<accession>A0A202ECU9</accession>
<dbReference type="PANTHER" id="PTHR34192:SF10">
    <property type="entry name" value="PLASTOCYANIN MAJOR ISOFORM, CHLOROPLASTIC-RELATED"/>
    <property type="match status" value="1"/>
</dbReference>
<evidence type="ECO:0000256" key="5">
    <source>
        <dbReference type="ARBA" id="ARBA00023008"/>
    </source>
</evidence>
<feature type="domain" description="Blue (type 1) copper" evidence="7">
    <location>
        <begin position="49"/>
        <end position="143"/>
    </location>
</feature>
<comment type="subcellular location">
    <subcellularLocation>
        <location evidence="1">Membrane</location>
    </subcellularLocation>
</comment>
<keyword evidence="5" id="KW-0186">Copper</keyword>
<sequence length="149" mass="16091">MNRRVYLAAAGTSVAASLAGCTSALSLFDDDPSNPCSGEDCDIGMSRNSFLPQEYETSVGDTVVWKNTSGADHTVTALEDGIPDDAEYFASGGYDDEATARAAWHDSRGGRIGPRQTFEHTFEVPGRYVYFCEPHFEPGSMSAVLYVTE</sequence>
<dbReference type="InterPro" id="IPR008972">
    <property type="entry name" value="Cupredoxin"/>
</dbReference>
<proteinExistence type="predicted"/>
<dbReference type="Proteomes" id="UP000196084">
    <property type="component" value="Unassembled WGS sequence"/>
</dbReference>
<dbReference type="AlphaFoldDB" id="A0A202ECU9"/>
<keyword evidence="9" id="KW-1185">Reference proteome</keyword>
<keyword evidence="2" id="KW-0813">Transport</keyword>
<dbReference type="SUPFAM" id="SSF49503">
    <property type="entry name" value="Cupredoxins"/>
    <property type="match status" value="1"/>
</dbReference>
<evidence type="ECO:0000256" key="1">
    <source>
        <dbReference type="ARBA" id="ARBA00004370"/>
    </source>
</evidence>
<dbReference type="RefSeq" id="WP_054863097.1">
    <property type="nucleotide sequence ID" value="NZ_MWPH01000001.1"/>
</dbReference>